<organism evidence="2 3">
    <name type="scientific">Chloracidobacterium sp. N</name>
    <dbReference type="NCBI Taxonomy" id="2821540"/>
    <lineage>
        <taxon>Bacteria</taxon>
        <taxon>Pseudomonadati</taxon>
        <taxon>Acidobacteriota</taxon>
        <taxon>Terriglobia</taxon>
        <taxon>Terriglobales</taxon>
        <taxon>Acidobacteriaceae</taxon>
        <taxon>Chloracidobacterium</taxon>
        <taxon>Chloracidobacterium aggregatum</taxon>
    </lineage>
</organism>
<dbReference type="InterPro" id="IPR024624">
    <property type="entry name" value="Pyridox_Oxase_Alr4036_FMN-bd"/>
</dbReference>
<sequence length="208" mass="22881">MKGHHLPTDLPIDLDAILRSIWETFEVGVREAGHPFHTPVVATAGPADCDARVVVLRRASPDRRELAFHTDARAPKVRLLQACHTTAWVFYDPAGKVQVRAKGNSVVHQGDAVAADAWARTRLMSRRCYLAEVAPSTPSDTPSSGLPPALVERSPTAEESEAGFVNFAVCVTEVIRLDWLQLAARGHRRAAFTWDDHAAGWRGHWLTP</sequence>
<accession>A0ABX8B1W4</accession>
<evidence type="ECO:0000259" key="1">
    <source>
        <dbReference type="Pfam" id="PF12766"/>
    </source>
</evidence>
<evidence type="ECO:0000313" key="2">
    <source>
        <dbReference type="EMBL" id="QUV94072.1"/>
    </source>
</evidence>
<dbReference type="SUPFAM" id="SSF50475">
    <property type="entry name" value="FMN-binding split barrel"/>
    <property type="match status" value="1"/>
</dbReference>
<dbReference type="EMBL" id="CP072642">
    <property type="protein sequence ID" value="QUV94072.1"/>
    <property type="molecule type" value="Genomic_DNA"/>
</dbReference>
<proteinExistence type="predicted"/>
<evidence type="ECO:0000313" key="3">
    <source>
        <dbReference type="Proteomes" id="UP000677668"/>
    </source>
</evidence>
<protein>
    <submittedName>
        <fullName evidence="2">Flavin-binding protein</fullName>
    </submittedName>
</protein>
<name>A0ABX8B1W4_9BACT</name>
<feature type="domain" description="Pyridoxamine 5'-phosphate oxidase Alr4036 family FMN-binding" evidence="1">
    <location>
        <begin position="32"/>
        <end position="108"/>
    </location>
</feature>
<gene>
    <name evidence="2" type="ORF">J8C05_01010</name>
</gene>
<dbReference type="Pfam" id="PF12766">
    <property type="entry name" value="Pyridox_oxase_2"/>
    <property type="match status" value="1"/>
</dbReference>
<dbReference type="RefSeq" id="WP_211422391.1">
    <property type="nucleotide sequence ID" value="NZ_CP072642.1"/>
</dbReference>
<dbReference type="Gene3D" id="2.30.110.10">
    <property type="entry name" value="Electron Transport, Fmn-binding Protein, Chain A"/>
    <property type="match status" value="1"/>
</dbReference>
<dbReference type="Proteomes" id="UP000677668">
    <property type="component" value="Chromosome 1"/>
</dbReference>
<dbReference type="InterPro" id="IPR012349">
    <property type="entry name" value="Split_barrel_FMN-bd"/>
</dbReference>
<keyword evidence="3" id="KW-1185">Reference proteome</keyword>
<reference evidence="2 3" key="1">
    <citation type="submission" date="2021-03" db="EMBL/GenBank/DDBJ databases">
        <title>Genomic and phenotypic characterization of Chloracidobacterium isolates provides evidence for multiple species.</title>
        <authorList>
            <person name="Saini M.K."/>
            <person name="Costas A.M.G."/>
            <person name="Tank M."/>
            <person name="Bryant D.A."/>
        </authorList>
    </citation>
    <scope>NUCLEOTIDE SEQUENCE [LARGE SCALE GENOMIC DNA]</scope>
    <source>
        <strain evidence="2 3">N</strain>
    </source>
</reference>